<dbReference type="OrthoDB" id="277629at2"/>
<dbReference type="SUPFAM" id="SSF159501">
    <property type="entry name" value="EreA/ChaN-like"/>
    <property type="match status" value="1"/>
</dbReference>
<dbReference type="PROSITE" id="PS51257">
    <property type="entry name" value="PROKAR_LIPOPROTEIN"/>
    <property type="match status" value="1"/>
</dbReference>
<evidence type="ECO:0000313" key="3">
    <source>
        <dbReference type="Proteomes" id="UP000198724"/>
    </source>
</evidence>
<accession>A0A1I2QSS3</accession>
<evidence type="ECO:0000313" key="2">
    <source>
        <dbReference type="EMBL" id="SFG31394.1"/>
    </source>
</evidence>
<dbReference type="RefSeq" id="WP_092099603.1">
    <property type="nucleotide sequence ID" value="NZ_FOOT01000002.1"/>
</dbReference>
<organism evidence="2 3">
    <name type="scientific">Pontibacter chinhatensis</name>
    <dbReference type="NCBI Taxonomy" id="1436961"/>
    <lineage>
        <taxon>Bacteria</taxon>
        <taxon>Pseudomonadati</taxon>
        <taxon>Bacteroidota</taxon>
        <taxon>Cytophagia</taxon>
        <taxon>Cytophagales</taxon>
        <taxon>Hymenobacteraceae</taxon>
        <taxon>Pontibacter</taxon>
    </lineage>
</organism>
<dbReference type="EMBL" id="FOOT01000002">
    <property type="protein sequence ID" value="SFG31394.1"/>
    <property type="molecule type" value="Genomic_DNA"/>
</dbReference>
<dbReference type="AlphaFoldDB" id="A0A1I2QSS3"/>
<gene>
    <name evidence="2" type="ORF">SAMN05421739_102122</name>
</gene>
<feature type="chain" id="PRO_5011435667" evidence="1">
    <location>
        <begin position="27"/>
        <end position="415"/>
    </location>
</feature>
<keyword evidence="3" id="KW-1185">Reference proteome</keyword>
<protein>
    <submittedName>
        <fullName evidence="2">Uncharacterized protein</fullName>
    </submittedName>
</protein>
<sequence>MMMYAKYQKMLGRVFYFIFSSLLLLAGCKSATPLEAISFKNNYKFSADITERTEKDTIPWKYQLAAADFATKGDYRKALEQWDIAIPQKFKPYTEQEIDSIRLQYKVVPAAAYIVEQAKSNRVIIINEAHHSPLHRVFTKSLLQQLYDNGYRNLGLEALTNGKLKDSLLQSRKYPIMDTGHYTKDPQFGNFIRTALEIGYNVFPYETTERSNGKPREIDQARNIQEVMERRPNEKFLIHCGFGHVEEGEHDTWEKAMAGRLAEFTGIDPLTINQVPYSEKSQPEWSHPLLRAFNITQPSVLLDQESRPFRFERGKTWADIAVLHPFTSYTHERPSWLFENENKSVNINLNKVGITFPVLVMAFKKGEKIDEAVPVDILEVSDKTSLPILALPKGKYEIVVINRSEEARKFELKVK</sequence>
<keyword evidence="1" id="KW-0732">Signal</keyword>
<name>A0A1I2QSS3_9BACT</name>
<evidence type="ECO:0000256" key="1">
    <source>
        <dbReference type="SAM" id="SignalP"/>
    </source>
</evidence>
<reference evidence="3" key="1">
    <citation type="submission" date="2016-10" db="EMBL/GenBank/DDBJ databases">
        <authorList>
            <person name="Varghese N."/>
            <person name="Submissions S."/>
        </authorList>
    </citation>
    <scope>NUCLEOTIDE SEQUENCE [LARGE SCALE GENOMIC DNA]</scope>
    <source>
        <strain evidence="3">LP51</strain>
    </source>
</reference>
<feature type="signal peptide" evidence="1">
    <location>
        <begin position="1"/>
        <end position="26"/>
    </location>
</feature>
<proteinExistence type="predicted"/>
<dbReference type="Proteomes" id="UP000198724">
    <property type="component" value="Unassembled WGS sequence"/>
</dbReference>